<name>A0A1V4J6R2_PATFA</name>
<gene>
    <name evidence="2" type="ORF">AV530_002032</name>
</gene>
<feature type="region of interest" description="Disordered" evidence="1">
    <location>
        <begin position="16"/>
        <end position="35"/>
    </location>
</feature>
<evidence type="ECO:0000313" key="2">
    <source>
        <dbReference type="EMBL" id="OPJ67809.1"/>
    </source>
</evidence>
<accession>A0A1V4J6R2</accession>
<keyword evidence="3" id="KW-1185">Reference proteome</keyword>
<proteinExistence type="predicted"/>
<organism evidence="2 3">
    <name type="scientific">Patagioenas fasciata monilis</name>
    <dbReference type="NCBI Taxonomy" id="372326"/>
    <lineage>
        <taxon>Eukaryota</taxon>
        <taxon>Metazoa</taxon>
        <taxon>Chordata</taxon>
        <taxon>Craniata</taxon>
        <taxon>Vertebrata</taxon>
        <taxon>Euteleostomi</taxon>
        <taxon>Archelosauria</taxon>
        <taxon>Archosauria</taxon>
        <taxon>Dinosauria</taxon>
        <taxon>Saurischia</taxon>
        <taxon>Theropoda</taxon>
        <taxon>Coelurosauria</taxon>
        <taxon>Aves</taxon>
        <taxon>Neognathae</taxon>
        <taxon>Neoaves</taxon>
        <taxon>Columbimorphae</taxon>
        <taxon>Columbiformes</taxon>
        <taxon>Columbidae</taxon>
        <taxon>Patagioenas</taxon>
    </lineage>
</organism>
<reference evidence="2 3" key="1">
    <citation type="submission" date="2016-02" db="EMBL/GenBank/DDBJ databases">
        <title>Band-tailed pigeon sequencing and assembly.</title>
        <authorList>
            <person name="Soares A.E."/>
            <person name="Novak B.J."/>
            <person name="Rice E.S."/>
            <person name="O'Connell B."/>
            <person name="Chang D."/>
            <person name="Weber S."/>
            <person name="Shapiro B."/>
        </authorList>
    </citation>
    <scope>NUCLEOTIDE SEQUENCE [LARGE SCALE GENOMIC DNA]</scope>
    <source>
        <strain evidence="2">BTP2013</strain>
        <tissue evidence="2">Blood</tissue>
    </source>
</reference>
<dbReference type="AlphaFoldDB" id="A0A1V4J6R2"/>
<protein>
    <submittedName>
        <fullName evidence="2">Uncharacterized protein</fullName>
    </submittedName>
</protein>
<dbReference type="Proteomes" id="UP000190648">
    <property type="component" value="Unassembled WGS sequence"/>
</dbReference>
<sequence>MQWILEEASNTFYERPNRQEPAEEDVSFTSFDKNGENKWTKEGTFTFPPMGLCLGRAAGAPGPLGLVLETKAVSLEDACTFIFTSHGLIYLADKKEIKSCLKLASPQQGYQPESGPGIILVGPGFPLCSC</sequence>
<evidence type="ECO:0000313" key="3">
    <source>
        <dbReference type="Proteomes" id="UP000190648"/>
    </source>
</evidence>
<dbReference type="EMBL" id="LSYS01008925">
    <property type="protein sequence ID" value="OPJ67809.1"/>
    <property type="molecule type" value="Genomic_DNA"/>
</dbReference>
<evidence type="ECO:0000256" key="1">
    <source>
        <dbReference type="SAM" id="MobiDB-lite"/>
    </source>
</evidence>
<comment type="caution">
    <text evidence="2">The sequence shown here is derived from an EMBL/GenBank/DDBJ whole genome shotgun (WGS) entry which is preliminary data.</text>
</comment>